<dbReference type="Proteomes" id="UP000254331">
    <property type="component" value="Unassembled WGS sequence"/>
</dbReference>
<dbReference type="GeneID" id="93393540"/>
<evidence type="ECO:0000313" key="1">
    <source>
        <dbReference type="EMBL" id="SUC16980.1"/>
    </source>
</evidence>
<sequence length="67" mass="7752">MEKKVVNIEYEIAALKVVLKALLLTLTDKQKEVAIQDISETVNNAYTNHPQYKDVITKTEQYIKKML</sequence>
<dbReference type="EMBL" id="UGTW01000001">
    <property type="protein sequence ID" value="SUC16980.1"/>
    <property type="molecule type" value="Genomic_DNA"/>
</dbReference>
<dbReference type="OrthoDB" id="6466245at2"/>
<reference evidence="1 2" key="1">
    <citation type="submission" date="2018-06" db="EMBL/GenBank/DDBJ databases">
        <authorList>
            <consortium name="Pathogen Informatics"/>
            <person name="Doyle S."/>
        </authorList>
    </citation>
    <scope>NUCLEOTIDE SEQUENCE [LARGE SCALE GENOMIC DNA]</scope>
    <source>
        <strain evidence="1 2">NCTC10376</strain>
    </source>
</reference>
<gene>
    <name evidence="1" type="ORF">NCTC10376_02900</name>
</gene>
<name>A0A379FBG7_PROVU</name>
<protein>
    <recommendedName>
        <fullName evidence="3">Phage protein</fullName>
    </recommendedName>
</protein>
<dbReference type="AlphaFoldDB" id="A0A379FBG7"/>
<accession>A0A379FBG7</accession>
<evidence type="ECO:0000313" key="2">
    <source>
        <dbReference type="Proteomes" id="UP000254331"/>
    </source>
</evidence>
<proteinExistence type="predicted"/>
<evidence type="ECO:0008006" key="3">
    <source>
        <dbReference type="Google" id="ProtNLM"/>
    </source>
</evidence>
<organism evidence="1 2">
    <name type="scientific">Proteus vulgaris</name>
    <dbReference type="NCBI Taxonomy" id="585"/>
    <lineage>
        <taxon>Bacteria</taxon>
        <taxon>Pseudomonadati</taxon>
        <taxon>Pseudomonadota</taxon>
        <taxon>Gammaproteobacteria</taxon>
        <taxon>Enterobacterales</taxon>
        <taxon>Morganellaceae</taxon>
        <taxon>Proteus</taxon>
    </lineage>
</organism>
<dbReference type="RefSeq" id="WP_036934894.1">
    <property type="nucleotide sequence ID" value="NZ_CABMNT010000001.1"/>
</dbReference>